<proteinExistence type="predicted"/>
<comment type="caution">
    <text evidence="1">The sequence shown here is derived from an EMBL/GenBank/DDBJ whole genome shotgun (WGS) entry which is preliminary data.</text>
</comment>
<keyword evidence="2" id="KW-1185">Reference proteome</keyword>
<dbReference type="Proteomes" id="UP001060085">
    <property type="component" value="Linkage Group LG02"/>
</dbReference>
<evidence type="ECO:0000313" key="2">
    <source>
        <dbReference type="Proteomes" id="UP001060085"/>
    </source>
</evidence>
<protein>
    <submittedName>
        <fullName evidence="1">Uncharacterized protein</fullName>
    </submittedName>
</protein>
<reference evidence="2" key="1">
    <citation type="journal article" date="2023" name="Nat. Plants">
        <title>Single-cell RNA sequencing provides a high-resolution roadmap for understanding the multicellular compartmentation of specialized metabolism.</title>
        <authorList>
            <person name="Sun S."/>
            <person name="Shen X."/>
            <person name="Li Y."/>
            <person name="Li Y."/>
            <person name="Wang S."/>
            <person name="Li R."/>
            <person name="Zhang H."/>
            <person name="Shen G."/>
            <person name="Guo B."/>
            <person name="Wei J."/>
            <person name="Xu J."/>
            <person name="St-Pierre B."/>
            <person name="Chen S."/>
            <person name="Sun C."/>
        </authorList>
    </citation>
    <scope>NUCLEOTIDE SEQUENCE [LARGE SCALE GENOMIC DNA]</scope>
</reference>
<name>A0ACC0C0A6_CATRO</name>
<gene>
    <name evidence="1" type="ORF">M9H77_09329</name>
</gene>
<sequence>MPLGKVDSSRPNDVFGQVLGTEKCSFMRKYGFSSNEGTSEGNELSSKSSSYLIIHEQRNELEKMNEKFEEQKCINKDQENRLKELSTVVTKLTNSLPLALNIKQRYDTSSLYHVNINFILLFLFNIMVFMLVGTHVCLKGFEDPTKTVDTGCLVNSNPTKLVGSHELGPNFAKITTYIIVIDIYNCHLN</sequence>
<dbReference type="EMBL" id="CM044702">
    <property type="protein sequence ID" value="KAI5678379.1"/>
    <property type="molecule type" value="Genomic_DNA"/>
</dbReference>
<organism evidence="1 2">
    <name type="scientific">Catharanthus roseus</name>
    <name type="common">Madagascar periwinkle</name>
    <name type="synonym">Vinca rosea</name>
    <dbReference type="NCBI Taxonomy" id="4058"/>
    <lineage>
        <taxon>Eukaryota</taxon>
        <taxon>Viridiplantae</taxon>
        <taxon>Streptophyta</taxon>
        <taxon>Embryophyta</taxon>
        <taxon>Tracheophyta</taxon>
        <taxon>Spermatophyta</taxon>
        <taxon>Magnoliopsida</taxon>
        <taxon>eudicotyledons</taxon>
        <taxon>Gunneridae</taxon>
        <taxon>Pentapetalae</taxon>
        <taxon>asterids</taxon>
        <taxon>lamiids</taxon>
        <taxon>Gentianales</taxon>
        <taxon>Apocynaceae</taxon>
        <taxon>Rauvolfioideae</taxon>
        <taxon>Vinceae</taxon>
        <taxon>Catharanthinae</taxon>
        <taxon>Catharanthus</taxon>
    </lineage>
</organism>
<evidence type="ECO:0000313" key="1">
    <source>
        <dbReference type="EMBL" id="KAI5678379.1"/>
    </source>
</evidence>
<accession>A0ACC0C0A6</accession>